<dbReference type="Gene3D" id="3.30.160.70">
    <property type="entry name" value="Methylated DNA-protein cysteine methyltransferase domain"/>
    <property type="match status" value="1"/>
</dbReference>
<dbReference type="SUPFAM" id="SSF46767">
    <property type="entry name" value="Methylated DNA-protein cysteine methyltransferase, C-terminal domain"/>
    <property type="match status" value="1"/>
</dbReference>
<evidence type="ECO:0000256" key="3">
    <source>
        <dbReference type="ARBA" id="ARBA00022603"/>
    </source>
</evidence>
<dbReference type="PIRSF" id="PIRSF000409">
    <property type="entry name" value="Ada"/>
    <property type="match status" value="1"/>
</dbReference>
<dbReference type="GO" id="GO:0008168">
    <property type="term" value="F:methyltransferase activity"/>
    <property type="evidence" value="ECO:0007669"/>
    <property type="project" value="UniProtKB-KW"/>
</dbReference>
<keyword evidence="5" id="KW-0227">DNA damage</keyword>
<dbReference type="SMART" id="SM00342">
    <property type="entry name" value="HTH_ARAC"/>
    <property type="match status" value="1"/>
</dbReference>
<dbReference type="SUPFAM" id="SSF53155">
    <property type="entry name" value="Methylated DNA-protein cysteine methyltransferase domain"/>
    <property type="match status" value="1"/>
</dbReference>
<dbReference type="InterPro" id="IPR014048">
    <property type="entry name" value="MethylDNA_cys_MeTrfase_DNA-bd"/>
</dbReference>
<evidence type="ECO:0000259" key="11">
    <source>
        <dbReference type="PROSITE" id="PS01124"/>
    </source>
</evidence>
<dbReference type="Gene3D" id="1.10.10.60">
    <property type="entry name" value="Homeodomain-like"/>
    <property type="match status" value="1"/>
</dbReference>
<dbReference type="InterPro" id="IPR036388">
    <property type="entry name" value="WH-like_DNA-bd_sf"/>
</dbReference>
<accession>A0ABS1WT05</accession>
<evidence type="ECO:0000256" key="1">
    <source>
        <dbReference type="ARBA" id="ARBA00001286"/>
    </source>
</evidence>
<keyword evidence="9" id="KW-0234">DNA repair</keyword>
<dbReference type="InterPro" id="IPR016221">
    <property type="entry name" value="Bifunct_regulatory_prot_Ada"/>
</dbReference>
<keyword evidence="6" id="KW-0805">Transcription regulation</keyword>
<name>A0ABS1WT05_9GAMM</name>
<keyword evidence="3 12" id="KW-0489">Methyltransferase</keyword>
<feature type="domain" description="HTH araC/xylS-type" evidence="11">
    <location>
        <begin position="86"/>
        <end position="183"/>
    </location>
</feature>
<dbReference type="Proteomes" id="UP000661077">
    <property type="component" value="Unassembled WGS sequence"/>
</dbReference>
<organism evidence="12 13">
    <name type="scientific">Steroidobacter gossypii</name>
    <dbReference type="NCBI Taxonomy" id="2805490"/>
    <lineage>
        <taxon>Bacteria</taxon>
        <taxon>Pseudomonadati</taxon>
        <taxon>Pseudomonadota</taxon>
        <taxon>Gammaproteobacteria</taxon>
        <taxon>Steroidobacterales</taxon>
        <taxon>Steroidobacteraceae</taxon>
        <taxon>Steroidobacter</taxon>
    </lineage>
</organism>
<dbReference type="InterPro" id="IPR009057">
    <property type="entry name" value="Homeodomain-like_sf"/>
</dbReference>
<evidence type="ECO:0000256" key="4">
    <source>
        <dbReference type="ARBA" id="ARBA00022679"/>
    </source>
</evidence>
<dbReference type="EMBL" id="JAEVLS010000001">
    <property type="protein sequence ID" value="MBM0104104.1"/>
    <property type="molecule type" value="Genomic_DNA"/>
</dbReference>
<dbReference type="InterPro" id="IPR036631">
    <property type="entry name" value="MGMT_N_sf"/>
</dbReference>
<keyword evidence="8" id="KW-0804">Transcription</keyword>
<evidence type="ECO:0000256" key="8">
    <source>
        <dbReference type="ARBA" id="ARBA00023163"/>
    </source>
</evidence>
<dbReference type="Pfam" id="PF02805">
    <property type="entry name" value="Ada_Zn_binding"/>
    <property type="match status" value="1"/>
</dbReference>
<dbReference type="Gene3D" id="3.40.10.10">
    <property type="entry name" value="DNA Methylphosphotriester Repair Domain"/>
    <property type="match status" value="1"/>
</dbReference>
<dbReference type="GO" id="GO:0003677">
    <property type="term" value="F:DNA binding"/>
    <property type="evidence" value="ECO:0007669"/>
    <property type="project" value="UniProtKB-KW"/>
</dbReference>
<evidence type="ECO:0000256" key="7">
    <source>
        <dbReference type="ARBA" id="ARBA00023159"/>
    </source>
</evidence>
<evidence type="ECO:0000256" key="2">
    <source>
        <dbReference type="ARBA" id="ARBA00001947"/>
    </source>
</evidence>
<dbReference type="SUPFAM" id="SSF57884">
    <property type="entry name" value="Ada DNA repair protein, N-terminal domain (N-Ada 10)"/>
    <property type="match status" value="1"/>
</dbReference>
<comment type="cofactor">
    <cofactor evidence="2">
        <name>Zn(2+)</name>
        <dbReference type="ChEBI" id="CHEBI:29105"/>
    </cofactor>
</comment>
<dbReference type="InterPro" id="IPR035451">
    <property type="entry name" value="Ada-like_dom_sf"/>
</dbReference>
<dbReference type="Pfam" id="PF01035">
    <property type="entry name" value="DNA_binding_1"/>
    <property type="match status" value="1"/>
</dbReference>
<dbReference type="SUPFAM" id="SSF46689">
    <property type="entry name" value="Homeodomain-like"/>
    <property type="match status" value="1"/>
</dbReference>
<dbReference type="CDD" id="cd06445">
    <property type="entry name" value="ATase"/>
    <property type="match status" value="1"/>
</dbReference>
<gene>
    <name evidence="12" type="primary">ada</name>
    <name evidence="12" type="ORF">JM946_05080</name>
</gene>
<dbReference type="RefSeq" id="WP_203166046.1">
    <property type="nucleotide sequence ID" value="NZ_JAEVLS010000001.1"/>
</dbReference>
<keyword evidence="12" id="KW-0238">DNA-binding</keyword>
<evidence type="ECO:0000256" key="5">
    <source>
        <dbReference type="ARBA" id="ARBA00022763"/>
    </source>
</evidence>
<sequence length="358" mass="39608">MSTPILNEEDLWNAVQSRDASRDGEFFYGVMTTGVYCRPSCNSRRALRKNVRFFASTEDAERAGLRPCKRCRPTGAPANVLNQVVHQLARQIDAEPERKLSLEQLAKRAGYSPFHLQRSFKAIIGSSPKEYQTAARVRTLKKELRNEAPVADAIYQAGFGSGSRVYEKADGQLGMTPSEYRSGGKGLTISYASGQTPLGLLMIGATDRGICFLQFGDTAEGLLSELKLQFSAATLQPMPDSSRSEFESWMAALNRHLRGLEPRLDLPLDVRGTAFQLIVWRYLQKVPYGEVRSYAEVAEAIGKPSAARAVARACATNSIALLIPCHRVVRGTGELGGYRWGMQRKRVLLDTERAASKR</sequence>
<dbReference type="PANTHER" id="PTHR10815">
    <property type="entry name" value="METHYLATED-DNA--PROTEIN-CYSTEINE METHYLTRANSFERASE"/>
    <property type="match status" value="1"/>
</dbReference>
<dbReference type="GO" id="GO:0032259">
    <property type="term" value="P:methylation"/>
    <property type="evidence" value="ECO:0007669"/>
    <property type="project" value="UniProtKB-KW"/>
</dbReference>
<keyword evidence="13" id="KW-1185">Reference proteome</keyword>
<dbReference type="PROSITE" id="PS01124">
    <property type="entry name" value="HTH_ARAC_FAMILY_2"/>
    <property type="match status" value="1"/>
</dbReference>
<evidence type="ECO:0000256" key="6">
    <source>
        <dbReference type="ARBA" id="ARBA00023015"/>
    </source>
</evidence>
<dbReference type="PROSITE" id="PS00374">
    <property type="entry name" value="MGMT"/>
    <property type="match status" value="1"/>
</dbReference>
<evidence type="ECO:0000313" key="13">
    <source>
        <dbReference type="Proteomes" id="UP000661077"/>
    </source>
</evidence>
<dbReference type="Gene3D" id="1.10.10.10">
    <property type="entry name" value="Winged helix-like DNA-binding domain superfamily/Winged helix DNA-binding domain"/>
    <property type="match status" value="1"/>
</dbReference>
<keyword evidence="4" id="KW-0808">Transferase</keyword>
<comment type="catalytic activity">
    <reaction evidence="10">
        <text>a 6-O-methyl-2'-deoxyguanosine in DNA + L-cysteinyl-[protein] = S-methyl-L-cysteinyl-[protein] + a 2'-deoxyguanosine in DNA</text>
        <dbReference type="Rhea" id="RHEA:24000"/>
        <dbReference type="Rhea" id="RHEA-COMP:10131"/>
        <dbReference type="Rhea" id="RHEA-COMP:10132"/>
        <dbReference type="Rhea" id="RHEA-COMP:11367"/>
        <dbReference type="Rhea" id="RHEA-COMP:11368"/>
        <dbReference type="ChEBI" id="CHEBI:29950"/>
        <dbReference type="ChEBI" id="CHEBI:82612"/>
        <dbReference type="ChEBI" id="CHEBI:85445"/>
        <dbReference type="ChEBI" id="CHEBI:85448"/>
        <dbReference type="EC" id="2.1.1.63"/>
    </reaction>
</comment>
<dbReference type="InterPro" id="IPR004026">
    <property type="entry name" value="Ada_DNA_repair_Zn-bd"/>
</dbReference>
<evidence type="ECO:0000256" key="10">
    <source>
        <dbReference type="ARBA" id="ARBA00049348"/>
    </source>
</evidence>
<dbReference type="InterPro" id="IPR036217">
    <property type="entry name" value="MethylDNA_cys_MeTrfase_DNAb"/>
</dbReference>
<reference evidence="12 13" key="1">
    <citation type="journal article" date="2021" name="Int. J. Syst. Evol. Microbiol.">
        <title>Steroidobacter gossypii sp. nov., isolated from soil of cotton cropping field.</title>
        <authorList>
            <person name="Huang R."/>
            <person name="Yang S."/>
            <person name="Zhen C."/>
            <person name="Liu W."/>
        </authorList>
    </citation>
    <scope>NUCLEOTIDE SEQUENCE [LARGE SCALE GENOMIC DNA]</scope>
    <source>
        <strain evidence="12 13">S1-65</strain>
    </source>
</reference>
<protein>
    <submittedName>
        <fullName evidence="12">Bifunctional DNA-binding transcriptional regulator/O6-methylguanine-DNA methyltransferase Ada</fullName>
    </submittedName>
</protein>
<dbReference type="InterPro" id="IPR001497">
    <property type="entry name" value="MethylDNA_cys_MeTrfase_AS"/>
</dbReference>
<dbReference type="NCBIfam" id="NF011964">
    <property type="entry name" value="PRK15435.1"/>
    <property type="match status" value="1"/>
</dbReference>
<comment type="catalytic activity">
    <reaction evidence="1">
        <text>a 4-O-methyl-thymidine in DNA + L-cysteinyl-[protein] = a thymidine in DNA + S-methyl-L-cysteinyl-[protein]</text>
        <dbReference type="Rhea" id="RHEA:53428"/>
        <dbReference type="Rhea" id="RHEA-COMP:10131"/>
        <dbReference type="Rhea" id="RHEA-COMP:10132"/>
        <dbReference type="Rhea" id="RHEA-COMP:13555"/>
        <dbReference type="Rhea" id="RHEA-COMP:13556"/>
        <dbReference type="ChEBI" id="CHEBI:29950"/>
        <dbReference type="ChEBI" id="CHEBI:82612"/>
        <dbReference type="ChEBI" id="CHEBI:137386"/>
        <dbReference type="ChEBI" id="CHEBI:137387"/>
        <dbReference type="EC" id="2.1.1.63"/>
    </reaction>
</comment>
<comment type="caution">
    <text evidence="12">The sequence shown here is derived from an EMBL/GenBank/DDBJ whole genome shotgun (WGS) entry which is preliminary data.</text>
</comment>
<evidence type="ECO:0000256" key="9">
    <source>
        <dbReference type="ARBA" id="ARBA00023204"/>
    </source>
</evidence>
<keyword evidence="7" id="KW-0010">Activator</keyword>
<dbReference type="Pfam" id="PF12833">
    <property type="entry name" value="HTH_18"/>
    <property type="match status" value="1"/>
</dbReference>
<evidence type="ECO:0000313" key="12">
    <source>
        <dbReference type="EMBL" id="MBM0104104.1"/>
    </source>
</evidence>
<dbReference type="NCBIfam" id="TIGR00589">
    <property type="entry name" value="ogt"/>
    <property type="match status" value="1"/>
</dbReference>
<dbReference type="InterPro" id="IPR018060">
    <property type="entry name" value="HTH_AraC"/>
</dbReference>
<proteinExistence type="predicted"/>
<dbReference type="PANTHER" id="PTHR10815:SF14">
    <property type="entry name" value="BIFUNCTIONAL TRANSCRIPTIONAL ACTIVATOR_DNA REPAIR ENZYME ADA"/>
    <property type="match status" value="1"/>
</dbReference>